<accession>A0ABM4A822</accession>
<sequence length="97" mass="10172">MVPKAFPLLNIALVFLLLISSLTAAARGLSSTTTFLPMTKADVMATSNGEYKENHHGDEGDGSTCHYGCCIIIGNCGIGCIKCCSYAGDAVHAQTRC</sequence>
<reference evidence="3" key="1">
    <citation type="submission" date="2025-08" db="UniProtKB">
        <authorList>
            <consortium name="RefSeq"/>
        </authorList>
    </citation>
    <scope>IDENTIFICATION</scope>
    <source>
        <tissue evidence="3">Seedling</tissue>
    </source>
</reference>
<gene>
    <name evidence="3" type="primary">LOC125422216</name>
</gene>
<evidence type="ECO:0000313" key="2">
    <source>
        <dbReference type="Proteomes" id="UP001652623"/>
    </source>
</evidence>
<dbReference type="Proteomes" id="UP001652623">
    <property type="component" value="Chromosome 4"/>
</dbReference>
<protein>
    <submittedName>
        <fullName evidence="3">Glycine-rich protein-like</fullName>
    </submittedName>
</protein>
<organism evidence="2 3">
    <name type="scientific">Ziziphus jujuba</name>
    <name type="common">Chinese jujube</name>
    <name type="synonym">Ziziphus sativa</name>
    <dbReference type="NCBI Taxonomy" id="326968"/>
    <lineage>
        <taxon>Eukaryota</taxon>
        <taxon>Viridiplantae</taxon>
        <taxon>Streptophyta</taxon>
        <taxon>Embryophyta</taxon>
        <taxon>Tracheophyta</taxon>
        <taxon>Spermatophyta</taxon>
        <taxon>Magnoliopsida</taxon>
        <taxon>eudicotyledons</taxon>
        <taxon>Gunneridae</taxon>
        <taxon>Pentapetalae</taxon>
        <taxon>rosids</taxon>
        <taxon>fabids</taxon>
        <taxon>Rosales</taxon>
        <taxon>Rhamnaceae</taxon>
        <taxon>Paliureae</taxon>
        <taxon>Ziziphus</taxon>
    </lineage>
</organism>
<keyword evidence="2" id="KW-1185">Reference proteome</keyword>
<feature type="chain" id="PRO_5046018773" evidence="1">
    <location>
        <begin position="26"/>
        <end position="97"/>
    </location>
</feature>
<evidence type="ECO:0000313" key="3">
    <source>
        <dbReference type="RefSeq" id="XP_060672879.1"/>
    </source>
</evidence>
<name>A0ABM4A822_ZIZJJ</name>
<proteinExistence type="predicted"/>
<feature type="signal peptide" evidence="1">
    <location>
        <begin position="1"/>
        <end position="25"/>
    </location>
</feature>
<evidence type="ECO:0000256" key="1">
    <source>
        <dbReference type="SAM" id="SignalP"/>
    </source>
</evidence>
<dbReference type="GeneID" id="125422216"/>
<dbReference type="RefSeq" id="XP_060672879.1">
    <property type="nucleotide sequence ID" value="XM_060816896.1"/>
</dbReference>
<keyword evidence="1" id="KW-0732">Signal</keyword>